<gene>
    <name evidence="2" type="ORF">BRCON_1515</name>
</gene>
<name>A0A2Z4Y6F0_SUMC1</name>
<reference evidence="2 3" key="1">
    <citation type="submission" date="2018-05" db="EMBL/GenBank/DDBJ databases">
        <title>A metagenomic window into the 2 km-deep terrestrial subsurface aquifer revealed taxonomically and functionally diverse microbial community comprising novel uncultured bacterial lineages.</title>
        <authorList>
            <person name="Kadnikov V.V."/>
            <person name="Mardanov A.V."/>
            <person name="Beletsky A.V."/>
            <person name="Banks D."/>
            <person name="Pimenov N.V."/>
            <person name="Frank Y.A."/>
            <person name="Karnachuk O.V."/>
            <person name="Ravin N.V."/>
        </authorList>
    </citation>
    <scope>NUCLEOTIDE SEQUENCE [LARGE SCALE GENOMIC DNA]</scope>
    <source>
        <strain evidence="2">BY</strain>
    </source>
</reference>
<dbReference type="KEGG" id="schv:BRCON_1515"/>
<organism evidence="2 3">
    <name type="scientific">Sumerlaea chitinivorans</name>
    <dbReference type="NCBI Taxonomy" id="2250252"/>
    <lineage>
        <taxon>Bacteria</taxon>
        <taxon>Candidatus Sumerlaeota</taxon>
        <taxon>Candidatus Sumerlaeia</taxon>
        <taxon>Candidatus Sumerlaeales</taxon>
        <taxon>Candidatus Sumerlaeaceae</taxon>
        <taxon>Candidatus Sumerlaea</taxon>
    </lineage>
</organism>
<evidence type="ECO:0000313" key="3">
    <source>
        <dbReference type="Proteomes" id="UP000262583"/>
    </source>
</evidence>
<dbReference type="EMBL" id="CP030759">
    <property type="protein sequence ID" value="AXA36292.1"/>
    <property type="molecule type" value="Genomic_DNA"/>
</dbReference>
<evidence type="ECO:0000313" key="2">
    <source>
        <dbReference type="EMBL" id="AXA36292.1"/>
    </source>
</evidence>
<protein>
    <submittedName>
        <fullName evidence="2">Uncharacterized protein</fullName>
    </submittedName>
</protein>
<dbReference type="AlphaFoldDB" id="A0A2Z4Y6F0"/>
<sequence>MYELGSRIANLKFQSANTGLRPEKVNAKSHLSPGRHSSLGKGTKIVDR</sequence>
<evidence type="ECO:0000256" key="1">
    <source>
        <dbReference type="SAM" id="MobiDB-lite"/>
    </source>
</evidence>
<accession>A0A2Z4Y6F0</accession>
<feature type="region of interest" description="Disordered" evidence="1">
    <location>
        <begin position="20"/>
        <end position="48"/>
    </location>
</feature>
<dbReference type="Proteomes" id="UP000262583">
    <property type="component" value="Chromosome"/>
</dbReference>
<proteinExistence type="predicted"/>